<dbReference type="EMBL" id="JAAGNN010000014">
    <property type="protein sequence ID" value="KAF4080534.1"/>
    <property type="molecule type" value="Genomic_DNA"/>
</dbReference>
<evidence type="ECO:0000313" key="1">
    <source>
        <dbReference type="EMBL" id="KAF4080534.1"/>
    </source>
</evidence>
<proteinExistence type="predicted"/>
<keyword evidence="2" id="KW-1185">Reference proteome</keyword>
<protein>
    <submittedName>
        <fullName evidence="1">Uncharacterized protein</fullName>
    </submittedName>
</protein>
<reference evidence="1 2" key="1">
    <citation type="submission" date="2020-02" db="EMBL/GenBank/DDBJ databases">
        <title>A chromosome-scale genome assembly of the black bullhead catfish (Ameiurus melas).</title>
        <authorList>
            <person name="Wen M."/>
            <person name="Zham M."/>
            <person name="Cabau C."/>
            <person name="Klopp C."/>
            <person name="Donnadieu C."/>
            <person name="Roques C."/>
            <person name="Bouchez O."/>
            <person name="Lampietro C."/>
            <person name="Jouanno E."/>
            <person name="Herpin A."/>
            <person name="Louis A."/>
            <person name="Berthelot C."/>
            <person name="Parey E."/>
            <person name="Roest-Crollius H."/>
            <person name="Braasch I."/>
            <person name="Postlethwait J."/>
            <person name="Robinson-Rechavi M."/>
            <person name="Echchiki A."/>
            <person name="Begum T."/>
            <person name="Montfort J."/>
            <person name="Schartl M."/>
            <person name="Bobe J."/>
            <person name="Guiguen Y."/>
        </authorList>
    </citation>
    <scope>NUCLEOTIDE SEQUENCE [LARGE SCALE GENOMIC DNA]</scope>
    <source>
        <strain evidence="1">M_S1</strain>
        <tissue evidence="1">Blood</tissue>
    </source>
</reference>
<feature type="non-terminal residue" evidence="1">
    <location>
        <position position="1"/>
    </location>
</feature>
<comment type="caution">
    <text evidence="1">The sequence shown here is derived from an EMBL/GenBank/DDBJ whole genome shotgun (WGS) entry which is preliminary data.</text>
</comment>
<organism evidence="1 2">
    <name type="scientific">Ameiurus melas</name>
    <name type="common">Black bullhead</name>
    <name type="synonym">Silurus melas</name>
    <dbReference type="NCBI Taxonomy" id="219545"/>
    <lineage>
        <taxon>Eukaryota</taxon>
        <taxon>Metazoa</taxon>
        <taxon>Chordata</taxon>
        <taxon>Craniata</taxon>
        <taxon>Vertebrata</taxon>
        <taxon>Euteleostomi</taxon>
        <taxon>Actinopterygii</taxon>
        <taxon>Neopterygii</taxon>
        <taxon>Teleostei</taxon>
        <taxon>Ostariophysi</taxon>
        <taxon>Siluriformes</taxon>
        <taxon>Ictaluridae</taxon>
        <taxon>Ameiurus</taxon>
    </lineage>
</organism>
<dbReference type="AlphaFoldDB" id="A0A7J6AC68"/>
<name>A0A7J6AC68_AMEME</name>
<evidence type="ECO:0000313" key="2">
    <source>
        <dbReference type="Proteomes" id="UP000593565"/>
    </source>
</evidence>
<gene>
    <name evidence="1" type="ORF">AMELA_G00172420</name>
</gene>
<dbReference type="Proteomes" id="UP000593565">
    <property type="component" value="Unassembled WGS sequence"/>
</dbReference>
<accession>A0A7J6AC68</accession>
<sequence>KRVGITGPFWPSIKWRVFQQRAGGREGKLFFFFFKKVRGGETIEVGQEGFLGSNFSPSPVKRTWGESVEEQKSGLHPKK</sequence>